<protein>
    <submittedName>
        <fullName evidence="5">Uncharacterized protein</fullName>
    </submittedName>
</protein>
<keyword evidence="3" id="KW-0547">Nucleotide-binding</keyword>
<accession>A0ABP1BTK2</accession>
<proteinExistence type="predicted"/>
<keyword evidence="1" id="KW-0723">Serine/threonine-protein kinase</keyword>
<dbReference type="Pfam" id="PF03618">
    <property type="entry name" value="Kinase-PPPase"/>
    <property type="match status" value="2"/>
</dbReference>
<dbReference type="PANTHER" id="PTHR31756:SF3">
    <property type="entry name" value="PYRUVATE, PHOSPHATE DIKINASE REGULATORY PROTEIN 1, CHLOROPLASTIC"/>
    <property type="match status" value="1"/>
</dbReference>
<evidence type="ECO:0000256" key="1">
    <source>
        <dbReference type="ARBA" id="ARBA00022527"/>
    </source>
</evidence>
<evidence type="ECO:0000313" key="5">
    <source>
        <dbReference type="EMBL" id="CAK9879653.1"/>
    </source>
</evidence>
<gene>
    <name evidence="5" type="ORF">CSSPJE1EN2_LOCUS21142</name>
</gene>
<evidence type="ECO:0000256" key="3">
    <source>
        <dbReference type="ARBA" id="ARBA00022741"/>
    </source>
</evidence>
<keyword evidence="2" id="KW-0808">Transferase</keyword>
<dbReference type="PANTHER" id="PTHR31756">
    <property type="entry name" value="PYRUVATE, PHOSPHATE DIKINASE REGULATORY PROTEIN 1, CHLOROPLASTIC"/>
    <property type="match status" value="1"/>
</dbReference>
<dbReference type="Proteomes" id="UP001497522">
    <property type="component" value="Chromosome 7"/>
</dbReference>
<evidence type="ECO:0000313" key="6">
    <source>
        <dbReference type="Proteomes" id="UP001497522"/>
    </source>
</evidence>
<keyword evidence="6" id="KW-1185">Reference proteome</keyword>
<evidence type="ECO:0000256" key="2">
    <source>
        <dbReference type="ARBA" id="ARBA00022679"/>
    </source>
</evidence>
<name>A0ABP1BTK2_9BRYO</name>
<sequence length="172" mass="19632">MRIQIKNVSSLRIDDVERLMEIIRQAAQEETLVFFTLADPQMAEATNQACEMLHVPHINILGPITDALHSHLGVFPSGLPRGAPGRPSTINPVLCLARSRTLGMGPNSRTTYSDIEHISKELKYSRKLFLQNARWHVVEVTGKAIEETTVVILRIFHERRSKNHMPRISWRY</sequence>
<dbReference type="InterPro" id="IPR005177">
    <property type="entry name" value="Kinase-pyrophosphorylase"/>
</dbReference>
<organism evidence="5 6">
    <name type="scientific">Sphagnum jensenii</name>
    <dbReference type="NCBI Taxonomy" id="128206"/>
    <lineage>
        <taxon>Eukaryota</taxon>
        <taxon>Viridiplantae</taxon>
        <taxon>Streptophyta</taxon>
        <taxon>Embryophyta</taxon>
        <taxon>Bryophyta</taxon>
        <taxon>Sphagnophytina</taxon>
        <taxon>Sphagnopsida</taxon>
        <taxon>Sphagnales</taxon>
        <taxon>Sphagnaceae</taxon>
        <taxon>Sphagnum</taxon>
    </lineage>
</organism>
<reference evidence="5" key="1">
    <citation type="submission" date="2024-03" db="EMBL/GenBank/DDBJ databases">
        <authorList>
            <consortium name="ELIXIR-Norway"/>
            <consortium name="Elixir Norway"/>
        </authorList>
    </citation>
    <scope>NUCLEOTIDE SEQUENCE</scope>
</reference>
<keyword evidence="4" id="KW-0418">Kinase</keyword>
<dbReference type="EMBL" id="OZ023708">
    <property type="protein sequence ID" value="CAK9879653.1"/>
    <property type="molecule type" value="Genomic_DNA"/>
</dbReference>
<evidence type="ECO:0000256" key="4">
    <source>
        <dbReference type="ARBA" id="ARBA00022777"/>
    </source>
</evidence>